<dbReference type="EMBL" id="DTLI01000076">
    <property type="protein sequence ID" value="HHS51838.1"/>
    <property type="molecule type" value="Genomic_DNA"/>
</dbReference>
<gene>
    <name evidence="1" type="ORF">ENW73_03080</name>
</gene>
<accession>A0A7C6E9Y0</accession>
<sequence>MEIKLTKKQYENLLRLVYLGNWVINSIRPPDELIEKYEELEQYIFSLAESAGLGKYVVFAKEDNRFYPTPELEEDPELCQYLEEYDTRTFWDELIYRLARRDLIRHYGIDEIKKMDPKERIVKESRFIEKYAQEFEKHGIEYLRL</sequence>
<dbReference type="AlphaFoldDB" id="A0A7C6E9Y0"/>
<comment type="caution">
    <text evidence="1">The sequence shown here is derived from an EMBL/GenBank/DDBJ whole genome shotgun (WGS) entry which is preliminary data.</text>
</comment>
<evidence type="ECO:0000313" key="1">
    <source>
        <dbReference type="EMBL" id="HHS51838.1"/>
    </source>
</evidence>
<name>A0A7C6E9Y0_UNCW3</name>
<organism evidence="1">
    <name type="scientific">candidate division WOR-3 bacterium</name>
    <dbReference type="NCBI Taxonomy" id="2052148"/>
    <lineage>
        <taxon>Bacteria</taxon>
        <taxon>Bacteria division WOR-3</taxon>
    </lineage>
</organism>
<proteinExistence type="predicted"/>
<protein>
    <submittedName>
        <fullName evidence="1">Uncharacterized protein</fullName>
    </submittedName>
</protein>
<reference evidence="1" key="1">
    <citation type="journal article" date="2020" name="mSystems">
        <title>Genome- and Community-Level Interaction Insights into Carbon Utilization and Element Cycling Functions of Hydrothermarchaeota in Hydrothermal Sediment.</title>
        <authorList>
            <person name="Zhou Z."/>
            <person name="Liu Y."/>
            <person name="Xu W."/>
            <person name="Pan J."/>
            <person name="Luo Z.H."/>
            <person name="Li M."/>
        </authorList>
    </citation>
    <scope>NUCLEOTIDE SEQUENCE [LARGE SCALE GENOMIC DNA]</scope>
    <source>
        <strain evidence="1">SpSt-876</strain>
    </source>
</reference>